<proteinExistence type="predicted"/>
<keyword evidence="3" id="KW-1185">Reference proteome</keyword>
<dbReference type="AlphaFoldDB" id="G0EDH3"/>
<organism evidence="2 3">
    <name type="scientific">Pyrolobus fumarii (strain DSM 11204 / 1A)</name>
    <dbReference type="NCBI Taxonomy" id="694429"/>
    <lineage>
        <taxon>Archaea</taxon>
        <taxon>Thermoproteota</taxon>
        <taxon>Thermoprotei</taxon>
        <taxon>Desulfurococcales</taxon>
        <taxon>Pyrodictiaceae</taxon>
        <taxon>Pyrolobus</taxon>
    </lineage>
</organism>
<dbReference type="OrthoDB" id="382415at2157"/>
<dbReference type="RefSeq" id="WP_014026335.1">
    <property type="nucleotide sequence ID" value="NC_015931.1"/>
</dbReference>
<gene>
    <name evidence="2" type="ordered locus">Pyrfu_0789</name>
</gene>
<keyword evidence="1" id="KW-0472">Membrane</keyword>
<dbReference type="HOGENOM" id="CLU_1113910_0_0_2"/>
<dbReference type="STRING" id="694429.Pyrfu_0789"/>
<dbReference type="Proteomes" id="UP000001037">
    <property type="component" value="Chromosome"/>
</dbReference>
<evidence type="ECO:0000256" key="1">
    <source>
        <dbReference type="SAM" id="Phobius"/>
    </source>
</evidence>
<dbReference type="EMBL" id="CP002838">
    <property type="protein sequence ID" value="AEM38658.1"/>
    <property type="molecule type" value="Genomic_DNA"/>
</dbReference>
<dbReference type="GeneID" id="11139257"/>
<reference evidence="2 3" key="1">
    <citation type="journal article" date="2011" name="Stand. Genomic Sci.">
        <title>Complete genome sequence of the hyperthermophilic chemolithoautotroph Pyrolobus fumarii type strain (1A).</title>
        <authorList>
            <person name="Anderson I."/>
            <person name="Goker M."/>
            <person name="Nolan M."/>
            <person name="Lucas S."/>
            <person name="Hammon N."/>
            <person name="Deshpande S."/>
            <person name="Cheng J.F."/>
            <person name="Tapia R."/>
            <person name="Han C."/>
            <person name="Goodwin L."/>
            <person name="Pitluck S."/>
            <person name="Huntemann M."/>
            <person name="Liolios K."/>
            <person name="Ivanova N."/>
            <person name="Pagani I."/>
            <person name="Mavromatis K."/>
            <person name="Ovchinikova G."/>
            <person name="Pati A."/>
            <person name="Chen A."/>
            <person name="Palaniappan K."/>
            <person name="Land M."/>
            <person name="Hauser L."/>
            <person name="Brambilla E.M."/>
            <person name="Huber H."/>
            <person name="Yasawong M."/>
            <person name="Rohde M."/>
            <person name="Spring S."/>
            <person name="Abt B."/>
            <person name="Sikorski J."/>
            <person name="Wirth R."/>
            <person name="Detter J.C."/>
            <person name="Woyke T."/>
            <person name="Bristow J."/>
            <person name="Eisen J.A."/>
            <person name="Markowitz V."/>
            <person name="Hugenholtz P."/>
            <person name="Kyrpides N.C."/>
            <person name="Klenk H.P."/>
            <person name="Lapidus A."/>
        </authorList>
    </citation>
    <scope>NUCLEOTIDE SEQUENCE [LARGE SCALE GENOMIC DNA]</scope>
    <source>
        <strain evidence="3">DSM 11204 / 1A</strain>
    </source>
</reference>
<evidence type="ECO:0000313" key="2">
    <source>
        <dbReference type="EMBL" id="AEM38658.1"/>
    </source>
</evidence>
<name>G0EDH3_PYRF1</name>
<keyword evidence="1" id="KW-0812">Transmembrane</keyword>
<sequence>MEARRSVHPIVAVSAILLILIPLVYMTSFANSREITIHILHARMGPVYQRLTDNTTIEVYADIYYPDTLYLRPPNILGVVNVTVHVNWTGPWDGIITIQVVDPGYRIDPTLFKPVESMWEWGEGGAVIGSGALHAAIRPVYENTVTRQISIIAHERYFNATPGVHEAQYFFKIRLALFDNETGQKIPGGDINIYTTSDTAPTVNIVVVREEGRDNNTMLTSMLLNVALAVGAALAIYTVADYIYSRRKK</sequence>
<accession>G0EDH3</accession>
<protein>
    <submittedName>
        <fullName evidence="2">Uncharacterized protein</fullName>
    </submittedName>
</protein>
<evidence type="ECO:0000313" key="3">
    <source>
        <dbReference type="Proteomes" id="UP000001037"/>
    </source>
</evidence>
<keyword evidence="1" id="KW-1133">Transmembrane helix</keyword>
<dbReference type="KEGG" id="pfm:Pyrfu_0789"/>
<dbReference type="InParanoid" id="G0EDH3"/>
<feature type="transmembrane region" description="Helical" evidence="1">
    <location>
        <begin position="222"/>
        <end position="244"/>
    </location>
</feature>